<keyword evidence="2" id="KW-1185">Reference proteome</keyword>
<dbReference type="Proteomes" id="UP001159042">
    <property type="component" value="Unassembled WGS sequence"/>
</dbReference>
<organism evidence="1 2">
    <name type="scientific">Exocentrus adspersus</name>
    <dbReference type="NCBI Taxonomy" id="1586481"/>
    <lineage>
        <taxon>Eukaryota</taxon>
        <taxon>Metazoa</taxon>
        <taxon>Ecdysozoa</taxon>
        <taxon>Arthropoda</taxon>
        <taxon>Hexapoda</taxon>
        <taxon>Insecta</taxon>
        <taxon>Pterygota</taxon>
        <taxon>Neoptera</taxon>
        <taxon>Endopterygota</taxon>
        <taxon>Coleoptera</taxon>
        <taxon>Polyphaga</taxon>
        <taxon>Cucujiformia</taxon>
        <taxon>Chrysomeloidea</taxon>
        <taxon>Cerambycidae</taxon>
        <taxon>Lamiinae</taxon>
        <taxon>Acanthocinini</taxon>
        <taxon>Exocentrus</taxon>
    </lineage>
</organism>
<dbReference type="AlphaFoldDB" id="A0AAV8VHN2"/>
<protein>
    <submittedName>
        <fullName evidence="1">Uncharacterized protein</fullName>
    </submittedName>
</protein>
<evidence type="ECO:0000313" key="2">
    <source>
        <dbReference type="Proteomes" id="UP001159042"/>
    </source>
</evidence>
<evidence type="ECO:0000313" key="1">
    <source>
        <dbReference type="EMBL" id="KAJ8913585.1"/>
    </source>
</evidence>
<dbReference type="EMBL" id="JANEYG010000091">
    <property type="protein sequence ID" value="KAJ8913585.1"/>
    <property type="molecule type" value="Genomic_DNA"/>
</dbReference>
<name>A0AAV8VHN2_9CUCU</name>
<reference evidence="1 2" key="1">
    <citation type="journal article" date="2023" name="Insect Mol. Biol.">
        <title>Genome sequencing provides insights into the evolution of gene families encoding plant cell wall-degrading enzymes in longhorned beetles.</title>
        <authorList>
            <person name="Shin N.R."/>
            <person name="Okamura Y."/>
            <person name="Kirsch R."/>
            <person name="Pauchet Y."/>
        </authorList>
    </citation>
    <scope>NUCLEOTIDE SEQUENCE [LARGE SCALE GENOMIC DNA]</scope>
    <source>
        <strain evidence="1">EAD_L_NR</strain>
    </source>
</reference>
<comment type="caution">
    <text evidence="1">The sequence shown here is derived from an EMBL/GenBank/DDBJ whole genome shotgun (WGS) entry which is preliminary data.</text>
</comment>
<gene>
    <name evidence="1" type="ORF">NQ315_013992</name>
</gene>
<proteinExistence type="predicted"/>
<accession>A0AAV8VHN2</accession>
<sequence>MKTKANELKWAYTMRFTGRLAGSENNEEIAQLVSEAESSLLPVKSRAKYEKSYQQFCHWRNEKDVRGASEGILIAYFCEKVKILKASTLWSLYSMVRSTLQINENVDISAYKKLLAYLKLFFLSMENVKNFLKKAADADFLFMKVVMIIALHGACQAEELRLLKVDDDII</sequence>